<accession>A0A087UUD3</accession>
<feature type="non-terminal residue" evidence="2">
    <location>
        <position position="57"/>
    </location>
</feature>
<reference evidence="2 3" key="1">
    <citation type="submission" date="2013-11" db="EMBL/GenBank/DDBJ databases">
        <title>Genome sequencing of Stegodyphus mimosarum.</title>
        <authorList>
            <person name="Bechsgaard J."/>
        </authorList>
    </citation>
    <scope>NUCLEOTIDE SEQUENCE [LARGE SCALE GENOMIC DNA]</scope>
</reference>
<protein>
    <submittedName>
        <fullName evidence="2">Rab3 GTPase-activating protein non-catalytic subunit</fullName>
    </submittedName>
</protein>
<proteinExistence type="predicted"/>
<dbReference type="AlphaFoldDB" id="A0A087UUD3"/>
<dbReference type="EMBL" id="KK121657">
    <property type="protein sequence ID" value="KFM80972.1"/>
    <property type="molecule type" value="Genomic_DNA"/>
</dbReference>
<dbReference type="Proteomes" id="UP000054359">
    <property type="component" value="Unassembled WGS sequence"/>
</dbReference>
<feature type="domain" description="Rab3GAP regulatory subunit C-terminal" evidence="1">
    <location>
        <begin position="1"/>
        <end position="56"/>
    </location>
</feature>
<evidence type="ECO:0000313" key="3">
    <source>
        <dbReference type="Proteomes" id="UP000054359"/>
    </source>
</evidence>
<dbReference type="STRING" id="407821.A0A087UUD3"/>
<evidence type="ECO:0000313" key="2">
    <source>
        <dbReference type="EMBL" id="KFM80972.1"/>
    </source>
</evidence>
<dbReference type="InterPro" id="IPR029257">
    <property type="entry name" value="RAB3GAP2_C"/>
</dbReference>
<organism evidence="2 3">
    <name type="scientific">Stegodyphus mimosarum</name>
    <name type="common">African social velvet spider</name>
    <dbReference type="NCBI Taxonomy" id="407821"/>
    <lineage>
        <taxon>Eukaryota</taxon>
        <taxon>Metazoa</taxon>
        <taxon>Ecdysozoa</taxon>
        <taxon>Arthropoda</taxon>
        <taxon>Chelicerata</taxon>
        <taxon>Arachnida</taxon>
        <taxon>Araneae</taxon>
        <taxon>Araneomorphae</taxon>
        <taxon>Entelegynae</taxon>
        <taxon>Eresoidea</taxon>
        <taxon>Eresidae</taxon>
        <taxon>Stegodyphus</taxon>
    </lineage>
</organism>
<sequence length="57" mass="6822">MMWKTCIVKTFEALSLLMEKVGKTPKERLCRKELEMTDIHLEKFLEFCCLLLNMILE</sequence>
<name>A0A087UUD3_STEMI</name>
<dbReference type="Pfam" id="PF14656">
    <property type="entry name" value="RAB3GAP2_C"/>
    <property type="match status" value="1"/>
</dbReference>
<dbReference type="OrthoDB" id="6498300at2759"/>
<gene>
    <name evidence="2" type="ORF">X975_20452</name>
</gene>
<keyword evidence="3" id="KW-1185">Reference proteome</keyword>
<evidence type="ECO:0000259" key="1">
    <source>
        <dbReference type="Pfam" id="PF14656"/>
    </source>
</evidence>